<feature type="active site" description="Charge relay system" evidence="6">
    <location>
        <position position="95"/>
    </location>
</feature>
<dbReference type="Pfam" id="PF00082">
    <property type="entry name" value="Peptidase_S8"/>
    <property type="match status" value="1"/>
</dbReference>
<sequence length="764" mass="77290">MSLAIAATLALASAAAAAQPADEQQLSEDDASAAATAPTRPTTTTPPPPPPLPVGATRAEFNARQSQPWLNRINLPYASALGKADGTGVLVGVVDSGVKADHLMLKGQVAMSYDTYTRTSTVTDKQGHGTHVASTIAGTLANGATYQGVAPGAKLAIARVFDTGGATNAVINSGIDWTVKTGAPIINMSIGANKGVTSWDYSAVQRGVKAGALFTISAGNDSLKDANVFAKAANQSWANNQVIVVGALNYAGTDLASFSNWCGTAKYNCVVAPGETVLAAGIASTSAGAYYSGTSMAAPMVAGQAALIKSKWQYLKAKDISGIIYSTATRMGKATDKVPDDKFGWGLINIDKSLQPVGGLSAVTVGGTSIGSNGVTLGTGTGALTAPLKLAASGGTFKMSAVDSFGRDFDVDPGSQMPGMQPMKLANAFDAVDRLTGLGSRALDSQGSRFQLAAYESGKAFGQVSGATGFAGGAMVKKFANGTEFAASSGGGNVFFGLAGTDLKGAPAFSANATSDAYFALVPSANSVGFAKSFDSGLKVKVGLASSGEANQLAFGDIQAVRSNFSNVELSKSFGGTSVVGVAFGNVNEKNAFLGTQLGSAFAIGGPARTSVTTVSAAHKLAEGLAVAGYFSQGSTAAVSNVGNSLVTGVTATKSRAFGFGLVAADAFRSNDRLTVGFSSPLKTTSGTMHLNMPSGMDSEGNLLREARSVNLAAGARELSFETNYSMPLSAASNVATTVTLRHNAGGVAGQRDAMVAVRYTLQF</sequence>
<evidence type="ECO:0000256" key="4">
    <source>
        <dbReference type="ARBA" id="ARBA00022801"/>
    </source>
</evidence>
<dbReference type="PROSITE" id="PS51892">
    <property type="entry name" value="SUBTILASE"/>
    <property type="match status" value="1"/>
</dbReference>
<reference evidence="11 12" key="1">
    <citation type="journal article" date="2017" name="Int. J. Syst. Evol. Microbiol.">
        <title>Ramlibacter alkalitolerans sp. nov., alkali-tolerant bacterium isolated from soil of ginseng.</title>
        <authorList>
            <person name="Lee D.H."/>
            <person name="Cha C.J."/>
        </authorList>
    </citation>
    <scope>NUCLEOTIDE SEQUENCE [LARGE SCALE GENOMIC DNA]</scope>
    <source>
        <strain evidence="11 12">KACC 19305</strain>
    </source>
</reference>
<keyword evidence="4 6" id="KW-0378">Hydrolase</keyword>
<feature type="compositionally biased region" description="Pro residues" evidence="8">
    <location>
        <begin position="44"/>
        <end position="53"/>
    </location>
</feature>
<dbReference type="PROSITE" id="PS00138">
    <property type="entry name" value="SUBTILASE_SER"/>
    <property type="match status" value="1"/>
</dbReference>
<gene>
    <name evidence="11" type="ORF">JI746_22235</name>
</gene>
<dbReference type="InterPro" id="IPR036852">
    <property type="entry name" value="Peptidase_S8/S53_dom_sf"/>
</dbReference>
<name>A0ABS1JUF0_9BURK</name>
<evidence type="ECO:0000256" key="3">
    <source>
        <dbReference type="ARBA" id="ARBA00022729"/>
    </source>
</evidence>
<dbReference type="InterPro" id="IPR050131">
    <property type="entry name" value="Peptidase_S8_subtilisin-like"/>
</dbReference>
<evidence type="ECO:0000256" key="6">
    <source>
        <dbReference type="PROSITE-ProRule" id="PRU01240"/>
    </source>
</evidence>
<keyword evidence="12" id="KW-1185">Reference proteome</keyword>
<organism evidence="11 12">
    <name type="scientific">Ramlibacter alkalitolerans</name>
    <dbReference type="NCBI Taxonomy" id="2039631"/>
    <lineage>
        <taxon>Bacteria</taxon>
        <taxon>Pseudomonadati</taxon>
        <taxon>Pseudomonadota</taxon>
        <taxon>Betaproteobacteria</taxon>
        <taxon>Burkholderiales</taxon>
        <taxon>Comamonadaceae</taxon>
        <taxon>Ramlibacter</taxon>
    </lineage>
</organism>
<evidence type="ECO:0000256" key="8">
    <source>
        <dbReference type="SAM" id="MobiDB-lite"/>
    </source>
</evidence>
<feature type="active site" description="Charge relay system" evidence="6">
    <location>
        <position position="295"/>
    </location>
</feature>
<dbReference type="Gene3D" id="3.40.50.200">
    <property type="entry name" value="Peptidase S8/S53 domain"/>
    <property type="match status" value="1"/>
</dbReference>
<dbReference type="InterPro" id="IPR034061">
    <property type="entry name" value="Peptidases_S8_Autotransporter"/>
</dbReference>
<feature type="domain" description="Peptidase S8/S53" evidence="10">
    <location>
        <begin position="86"/>
        <end position="346"/>
    </location>
</feature>
<feature type="region of interest" description="Disordered" evidence="8">
    <location>
        <begin position="17"/>
        <end position="56"/>
    </location>
</feature>
<evidence type="ECO:0000256" key="5">
    <source>
        <dbReference type="ARBA" id="ARBA00022825"/>
    </source>
</evidence>
<evidence type="ECO:0000256" key="1">
    <source>
        <dbReference type="ARBA" id="ARBA00011073"/>
    </source>
</evidence>
<dbReference type="PROSITE" id="PS00137">
    <property type="entry name" value="SUBTILASE_HIS"/>
    <property type="match status" value="1"/>
</dbReference>
<feature type="signal peptide" evidence="9">
    <location>
        <begin position="1"/>
        <end position="18"/>
    </location>
</feature>
<evidence type="ECO:0000313" key="11">
    <source>
        <dbReference type="EMBL" id="MBL0427842.1"/>
    </source>
</evidence>
<keyword evidence="2 6" id="KW-0645">Protease</keyword>
<keyword evidence="5 6" id="KW-0720">Serine protease</keyword>
<feature type="active site" description="Charge relay system" evidence="6">
    <location>
        <position position="128"/>
    </location>
</feature>
<dbReference type="InterPro" id="IPR000209">
    <property type="entry name" value="Peptidase_S8/S53_dom"/>
</dbReference>
<protein>
    <submittedName>
        <fullName evidence="11">S8 family peptidase</fullName>
    </submittedName>
</protein>
<evidence type="ECO:0000256" key="2">
    <source>
        <dbReference type="ARBA" id="ARBA00022670"/>
    </source>
</evidence>
<comment type="caution">
    <text evidence="11">The sequence shown here is derived from an EMBL/GenBank/DDBJ whole genome shotgun (WGS) entry which is preliminary data.</text>
</comment>
<comment type="similarity">
    <text evidence="1 6 7">Belongs to the peptidase S8 family.</text>
</comment>
<dbReference type="InterPro" id="IPR023827">
    <property type="entry name" value="Peptidase_S8_Asp-AS"/>
</dbReference>
<evidence type="ECO:0000313" key="12">
    <source>
        <dbReference type="Proteomes" id="UP000622707"/>
    </source>
</evidence>
<dbReference type="CDD" id="cd04848">
    <property type="entry name" value="Peptidases_S8_Autotransporter_serine_protease_like"/>
    <property type="match status" value="1"/>
</dbReference>
<dbReference type="SUPFAM" id="SSF52743">
    <property type="entry name" value="Subtilisin-like"/>
    <property type="match status" value="1"/>
</dbReference>
<dbReference type="InterPro" id="IPR015500">
    <property type="entry name" value="Peptidase_S8_subtilisin-rel"/>
</dbReference>
<keyword evidence="3 9" id="KW-0732">Signal</keyword>
<dbReference type="PRINTS" id="PR00723">
    <property type="entry name" value="SUBTILISIN"/>
</dbReference>
<evidence type="ECO:0000256" key="9">
    <source>
        <dbReference type="SAM" id="SignalP"/>
    </source>
</evidence>
<feature type="compositionally biased region" description="Low complexity" evidence="8">
    <location>
        <begin position="32"/>
        <end position="43"/>
    </location>
</feature>
<proteinExistence type="inferred from homology"/>
<dbReference type="PANTHER" id="PTHR43806:SF11">
    <property type="entry name" value="CEREVISIN-RELATED"/>
    <property type="match status" value="1"/>
</dbReference>
<dbReference type="Proteomes" id="UP000622707">
    <property type="component" value="Unassembled WGS sequence"/>
</dbReference>
<accession>A0ABS1JUF0</accession>
<evidence type="ECO:0000256" key="7">
    <source>
        <dbReference type="RuleBase" id="RU003355"/>
    </source>
</evidence>
<dbReference type="EMBL" id="JAEQND010000013">
    <property type="protein sequence ID" value="MBL0427842.1"/>
    <property type="molecule type" value="Genomic_DNA"/>
</dbReference>
<dbReference type="PANTHER" id="PTHR43806">
    <property type="entry name" value="PEPTIDASE S8"/>
    <property type="match status" value="1"/>
</dbReference>
<evidence type="ECO:0000259" key="10">
    <source>
        <dbReference type="Pfam" id="PF00082"/>
    </source>
</evidence>
<feature type="chain" id="PRO_5045250931" evidence="9">
    <location>
        <begin position="19"/>
        <end position="764"/>
    </location>
</feature>
<dbReference type="RefSeq" id="WP_201692473.1">
    <property type="nucleotide sequence ID" value="NZ_JAEQND010000013.1"/>
</dbReference>
<dbReference type="InterPro" id="IPR023828">
    <property type="entry name" value="Peptidase_S8_Ser-AS"/>
</dbReference>
<dbReference type="InterPro" id="IPR022398">
    <property type="entry name" value="Peptidase_S8_His-AS"/>
</dbReference>
<dbReference type="PROSITE" id="PS00136">
    <property type="entry name" value="SUBTILASE_ASP"/>
    <property type="match status" value="1"/>
</dbReference>